<proteinExistence type="predicted"/>
<evidence type="ECO:0000313" key="1">
    <source>
        <dbReference type="EMBL" id="KAK0721172.1"/>
    </source>
</evidence>
<dbReference type="EMBL" id="JAUKUA010000003">
    <property type="protein sequence ID" value="KAK0721172.1"/>
    <property type="molecule type" value="Genomic_DNA"/>
</dbReference>
<protein>
    <submittedName>
        <fullName evidence="1">Uncharacterized protein</fullName>
    </submittedName>
</protein>
<comment type="caution">
    <text evidence="1">The sequence shown here is derived from an EMBL/GenBank/DDBJ whole genome shotgun (WGS) entry which is preliminary data.</text>
</comment>
<sequence>MAHRNAVLHHYFYEPNIRDLDQLTVDMTLEQADHCCNKSVAVYVLMAKNSFLAEHPLLEMIHIYLYDKWVRPSRSSLEYGQFLAKTIVPEAPSLPTGAKPSDVVDIVVVETMLETAVSFVMNLKEREVAAFGLQPDPVASTKGLEDG</sequence>
<evidence type="ECO:0000313" key="2">
    <source>
        <dbReference type="Proteomes" id="UP001172102"/>
    </source>
</evidence>
<accession>A0AA40ASI0</accession>
<dbReference type="Proteomes" id="UP001172102">
    <property type="component" value="Unassembled WGS sequence"/>
</dbReference>
<dbReference type="AlphaFoldDB" id="A0AA40ASI0"/>
<gene>
    <name evidence="1" type="ORF">B0H67DRAFT_644322</name>
</gene>
<keyword evidence="2" id="KW-1185">Reference proteome</keyword>
<name>A0AA40ASI0_9PEZI</name>
<reference evidence="1" key="1">
    <citation type="submission" date="2023-06" db="EMBL/GenBank/DDBJ databases">
        <title>Genome-scale phylogeny and comparative genomics of the fungal order Sordariales.</title>
        <authorList>
            <consortium name="Lawrence Berkeley National Laboratory"/>
            <person name="Hensen N."/>
            <person name="Bonometti L."/>
            <person name="Westerberg I."/>
            <person name="Brannstrom I.O."/>
            <person name="Guillou S."/>
            <person name="Cros-Aarteil S."/>
            <person name="Calhoun S."/>
            <person name="Haridas S."/>
            <person name="Kuo A."/>
            <person name="Mondo S."/>
            <person name="Pangilinan J."/>
            <person name="Riley R."/>
            <person name="Labutti K."/>
            <person name="Andreopoulos B."/>
            <person name="Lipzen A."/>
            <person name="Chen C."/>
            <person name="Yanf M."/>
            <person name="Daum C."/>
            <person name="Ng V."/>
            <person name="Clum A."/>
            <person name="Steindorff A."/>
            <person name="Ohm R."/>
            <person name="Martin F."/>
            <person name="Silar P."/>
            <person name="Natvig D."/>
            <person name="Lalanne C."/>
            <person name="Gautier V."/>
            <person name="Ament-Velasquez S.L."/>
            <person name="Kruys A."/>
            <person name="Hutchinson M.I."/>
            <person name="Powell A.J."/>
            <person name="Barry K."/>
            <person name="Miller A.N."/>
            <person name="Grigoriev I.V."/>
            <person name="Debuchy R."/>
            <person name="Gladieux P."/>
            <person name="Thoren M.H."/>
            <person name="Johannesson H."/>
        </authorList>
    </citation>
    <scope>NUCLEOTIDE SEQUENCE</scope>
    <source>
        <strain evidence="1">SMH4607-1</strain>
    </source>
</reference>
<organism evidence="1 2">
    <name type="scientific">Lasiosphaeris hirsuta</name>
    <dbReference type="NCBI Taxonomy" id="260670"/>
    <lineage>
        <taxon>Eukaryota</taxon>
        <taxon>Fungi</taxon>
        <taxon>Dikarya</taxon>
        <taxon>Ascomycota</taxon>
        <taxon>Pezizomycotina</taxon>
        <taxon>Sordariomycetes</taxon>
        <taxon>Sordariomycetidae</taxon>
        <taxon>Sordariales</taxon>
        <taxon>Lasiosphaeriaceae</taxon>
        <taxon>Lasiosphaeris</taxon>
    </lineage>
</organism>